<evidence type="ECO:0000256" key="2">
    <source>
        <dbReference type="ARBA" id="ARBA00010991"/>
    </source>
</evidence>
<dbReference type="InterPro" id="IPR003021">
    <property type="entry name" value="Rad1_Rec1_Rad17"/>
</dbReference>
<keyword evidence="7" id="KW-1185">Reference proteome</keyword>
<dbReference type="GO" id="GO:0006281">
    <property type="term" value="P:DNA repair"/>
    <property type="evidence" value="ECO:0007669"/>
    <property type="project" value="UniProtKB-KW"/>
</dbReference>
<evidence type="ECO:0000256" key="5">
    <source>
        <dbReference type="ARBA" id="ARBA00023242"/>
    </source>
</evidence>
<keyword evidence="3" id="KW-0227">DNA damage</keyword>
<comment type="subcellular location">
    <subcellularLocation>
        <location evidence="1">Nucleus</location>
    </subcellularLocation>
</comment>
<comment type="similarity">
    <text evidence="2">Belongs to the rad1 family.</text>
</comment>
<reference evidence="6" key="1">
    <citation type="journal article" date="2020" name="Stud. Mycol.">
        <title>101 Dothideomycetes genomes: a test case for predicting lifestyles and emergence of pathogens.</title>
        <authorList>
            <person name="Haridas S."/>
            <person name="Albert R."/>
            <person name="Binder M."/>
            <person name="Bloem J."/>
            <person name="Labutti K."/>
            <person name="Salamov A."/>
            <person name="Andreopoulos B."/>
            <person name="Baker S."/>
            <person name="Barry K."/>
            <person name="Bills G."/>
            <person name="Bluhm B."/>
            <person name="Cannon C."/>
            <person name="Castanera R."/>
            <person name="Culley D."/>
            <person name="Daum C."/>
            <person name="Ezra D."/>
            <person name="Gonzalez J."/>
            <person name="Henrissat B."/>
            <person name="Kuo A."/>
            <person name="Liang C."/>
            <person name="Lipzen A."/>
            <person name="Lutzoni F."/>
            <person name="Magnuson J."/>
            <person name="Mondo S."/>
            <person name="Nolan M."/>
            <person name="Ohm R."/>
            <person name="Pangilinan J."/>
            <person name="Park H.-J."/>
            <person name="Ramirez L."/>
            <person name="Alfaro M."/>
            <person name="Sun H."/>
            <person name="Tritt A."/>
            <person name="Yoshinaga Y."/>
            <person name="Zwiers L.-H."/>
            <person name="Turgeon B."/>
            <person name="Goodwin S."/>
            <person name="Spatafora J."/>
            <person name="Crous P."/>
            <person name="Grigoriev I."/>
        </authorList>
    </citation>
    <scope>NUCLEOTIDE SEQUENCE</scope>
    <source>
        <strain evidence="6">CBS 480.64</strain>
    </source>
</reference>
<name>A0A6A7C373_9PEZI</name>
<keyword evidence="5" id="KW-0539">Nucleus</keyword>
<dbReference type="Gene3D" id="3.70.10.10">
    <property type="match status" value="1"/>
</dbReference>
<keyword evidence="4" id="KW-0234">DNA repair</keyword>
<dbReference type="PANTHER" id="PTHR10870:SF0">
    <property type="entry name" value="CELL CYCLE CHECKPOINT PROTEIN RAD1"/>
    <property type="match status" value="1"/>
</dbReference>
<protein>
    <recommendedName>
        <fullName evidence="8">Rad1-domain-containing protein</fullName>
    </recommendedName>
</protein>
<dbReference type="GO" id="GO:0030896">
    <property type="term" value="C:checkpoint clamp complex"/>
    <property type="evidence" value="ECO:0007669"/>
    <property type="project" value="TreeGrafter"/>
</dbReference>
<dbReference type="OrthoDB" id="337581at2759"/>
<evidence type="ECO:0000256" key="4">
    <source>
        <dbReference type="ARBA" id="ARBA00023204"/>
    </source>
</evidence>
<dbReference type="PRINTS" id="PR01245">
    <property type="entry name" value="RAD1REC1"/>
</dbReference>
<dbReference type="Proteomes" id="UP000799421">
    <property type="component" value="Unassembled WGS sequence"/>
</dbReference>
<gene>
    <name evidence="6" type="ORF">K470DRAFT_244136</name>
</gene>
<accession>A0A6A7C373</accession>
<evidence type="ECO:0000256" key="3">
    <source>
        <dbReference type="ARBA" id="ARBA00022763"/>
    </source>
</evidence>
<organism evidence="6 7">
    <name type="scientific">Piedraia hortae CBS 480.64</name>
    <dbReference type="NCBI Taxonomy" id="1314780"/>
    <lineage>
        <taxon>Eukaryota</taxon>
        <taxon>Fungi</taxon>
        <taxon>Dikarya</taxon>
        <taxon>Ascomycota</taxon>
        <taxon>Pezizomycotina</taxon>
        <taxon>Dothideomycetes</taxon>
        <taxon>Dothideomycetidae</taxon>
        <taxon>Capnodiales</taxon>
        <taxon>Piedraiaceae</taxon>
        <taxon>Piedraia</taxon>
    </lineage>
</organism>
<evidence type="ECO:0008006" key="8">
    <source>
        <dbReference type="Google" id="ProtNLM"/>
    </source>
</evidence>
<dbReference type="PANTHER" id="PTHR10870">
    <property type="entry name" value="CELL CYCLE CHECKPOINT PROTEIN RAD1"/>
    <property type="match status" value="1"/>
</dbReference>
<sequence>MALFSAVFPSARQLLVLLRCISFAKNVQVHISAQGLRFSSSDGSVMEASIFIDSSLFTSYNYQAAASSQDPPVFEINTLSLMETLNIFSLSDPSATKRATYDIMSAQRMSRQVNAFSTQSAGVIGVCTFSYDGEGRPLRLQMAETGVSTTCDLTTYEAATTEEIPFDRNALALKTIMRASDLLEAVNELTSMNPPSVTIVGSPFSSSEPDLSVSATGAYGSATVTFRSDNSVSETPCLEMFYCPTGARASFSANLIKASQRAMASALKASLRLDVEGVLSLQFLLQLDPGSSENGETVTFVDFRLVPLVEDEDVGEL</sequence>
<evidence type="ECO:0000313" key="7">
    <source>
        <dbReference type="Proteomes" id="UP000799421"/>
    </source>
</evidence>
<dbReference type="GO" id="GO:0000077">
    <property type="term" value="P:DNA damage checkpoint signaling"/>
    <property type="evidence" value="ECO:0007669"/>
    <property type="project" value="InterPro"/>
</dbReference>
<evidence type="ECO:0000256" key="1">
    <source>
        <dbReference type="ARBA" id="ARBA00004123"/>
    </source>
</evidence>
<evidence type="ECO:0000313" key="6">
    <source>
        <dbReference type="EMBL" id="KAF2862026.1"/>
    </source>
</evidence>
<dbReference type="Pfam" id="PF02144">
    <property type="entry name" value="Rad1"/>
    <property type="match status" value="1"/>
</dbReference>
<proteinExistence type="inferred from homology"/>
<dbReference type="AlphaFoldDB" id="A0A6A7C373"/>
<dbReference type="EMBL" id="MU005968">
    <property type="protein sequence ID" value="KAF2862026.1"/>
    <property type="molecule type" value="Genomic_DNA"/>
</dbReference>